<dbReference type="Proteomes" id="UP001160148">
    <property type="component" value="Unassembled WGS sequence"/>
</dbReference>
<organism evidence="1 2">
    <name type="scientific">Macrosiphum euphorbiae</name>
    <name type="common">potato aphid</name>
    <dbReference type="NCBI Taxonomy" id="13131"/>
    <lineage>
        <taxon>Eukaryota</taxon>
        <taxon>Metazoa</taxon>
        <taxon>Ecdysozoa</taxon>
        <taxon>Arthropoda</taxon>
        <taxon>Hexapoda</taxon>
        <taxon>Insecta</taxon>
        <taxon>Pterygota</taxon>
        <taxon>Neoptera</taxon>
        <taxon>Paraneoptera</taxon>
        <taxon>Hemiptera</taxon>
        <taxon>Sternorrhyncha</taxon>
        <taxon>Aphidomorpha</taxon>
        <taxon>Aphidoidea</taxon>
        <taxon>Aphididae</taxon>
        <taxon>Macrosiphini</taxon>
        <taxon>Macrosiphum</taxon>
    </lineage>
</organism>
<proteinExistence type="predicted"/>
<accession>A0AAV0Y4Q6</accession>
<gene>
    <name evidence="1" type="ORF">MEUPH1_LOCUS29285</name>
</gene>
<name>A0AAV0Y4Q6_9HEMI</name>
<comment type="caution">
    <text evidence="1">The sequence shown here is derived from an EMBL/GenBank/DDBJ whole genome shotgun (WGS) entry which is preliminary data.</text>
</comment>
<dbReference type="PANTHER" id="PTHR46113">
    <property type="entry name" value="SNAC DOMAIN-CONTAINING PROTEIN"/>
    <property type="match status" value="1"/>
</dbReference>
<evidence type="ECO:0000313" key="1">
    <source>
        <dbReference type="EMBL" id="CAI6375840.1"/>
    </source>
</evidence>
<sequence length="635" mass="73780">MNTIKIDEDKEFLLLQRHKGRVGCMLGRDVKLAEKEQRKATRKDAEYKRKDLQQNSGYLKTANILNEFDSDTSEFEETIIEESEIELNIPSSSTSVKKRARRDILTPRLSACLDKCKISDRDAVHLITACIEAVALDTNDFAVNRTSIRNARKIFRKNNTSNIKSKFIDLNLNYGIVHWDSKILPTLVGKEKCDRLPVVITSLKTEQLLGVPHLSSGTGNEISSAVYDELESWGLLEKIQGFVFDTTASNSGRLNGACVLLEQKLGKNVLFLACRHHIFEIILQAVFIEAKFAPSSGPDIPLFKRFVNNWKNINKNEYSVWTDDSMTFDILNNVRDEILDFAEKRLQDCFPRDDYKEFLQLIVIFLGGKLKGNVNFRQPGAYHLARWMAKGIYSLKILLFKNQFKLTSTEEMSLKKISCFIIKCYAEVWFTATNAIKAPINDILFIKKLYSYKNDDKKIAETALKKFINHLWYLSDECVTFSIFDNRVTIEQKRRMAIKMLTNELEEYEQVGEVKKKHLLKIEDIPNFIRQDLPVDLITNKSIKLFNRFNIQTNFLSLDPIYWEENEEYKKGKEIVGSLKVVNDTAERHVKLMEEFNSKITKNEEQKQFLLQTVQDYRRKYPNHNRETMSKPYQL</sequence>
<dbReference type="AlphaFoldDB" id="A0AAV0Y4Q6"/>
<evidence type="ECO:0008006" key="3">
    <source>
        <dbReference type="Google" id="ProtNLM"/>
    </source>
</evidence>
<reference evidence="1 2" key="1">
    <citation type="submission" date="2023-01" db="EMBL/GenBank/DDBJ databases">
        <authorList>
            <person name="Whitehead M."/>
        </authorList>
    </citation>
    <scope>NUCLEOTIDE SEQUENCE [LARGE SCALE GENOMIC DNA]</scope>
</reference>
<evidence type="ECO:0000313" key="2">
    <source>
        <dbReference type="Proteomes" id="UP001160148"/>
    </source>
</evidence>
<dbReference type="PANTHER" id="PTHR46113:SF1">
    <property type="entry name" value="PEPTIDASE M17 LEUCYL AMINOPEPTIDASE N-TERMINAL DOMAIN-CONTAINING PROTEIN"/>
    <property type="match status" value="1"/>
</dbReference>
<dbReference type="EMBL" id="CARXXK010001373">
    <property type="protein sequence ID" value="CAI6375840.1"/>
    <property type="molecule type" value="Genomic_DNA"/>
</dbReference>
<protein>
    <recommendedName>
        <fullName evidence="3">Transposase</fullName>
    </recommendedName>
</protein>
<keyword evidence="2" id="KW-1185">Reference proteome</keyword>